<dbReference type="Proteomes" id="UP000626244">
    <property type="component" value="Unassembled WGS sequence"/>
</dbReference>
<protein>
    <recommendedName>
        <fullName evidence="3">S-adenosylmethionine decarboxylase related protein</fullName>
    </recommendedName>
</protein>
<comment type="caution">
    <text evidence="1">The sequence shown here is derived from an EMBL/GenBank/DDBJ whole genome shotgun (WGS) entry which is preliminary data.</text>
</comment>
<reference evidence="2" key="1">
    <citation type="journal article" date="2019" name="Int. J. Syst. Evol. Microbiol.">
        <title>The Global Catalogue of Microorganisms (GCM) 10K type strain sequencing project: providing services to taxonomists for standard genome sequencing and annotation.</title>
        <authorList>
            <consortium name="The Broad Institute Genomics Platform"/>
            <consortium name="The Broad Institute Genome Sequencing Center for Infectious Disease"/>
            <person name="Wu L."/>
            <person name="Ma J."/>
        </authorList>
    </citation>
    <scope>NUCLEOTIDE SEQUENCE [LARGE SCALE GENOMIC DNA]</scope>
    <source>
        <strain evidence="2">CGMCC 1.14993</strain>
    </source>
</reference>
<dbReference type="Gene3D" id="3.30.360.30">
    <property type="entry name" value="homospermidine synthase like"/>
    <property type="match status" value="1"/>
</dbReference>
<gene>
    <name evidence="1" type="ORF">GCM10007380_41150</name>
</gene>
<accession>A0A8J3AQ28</accession>
<dbReference type="AlphaFoldDB" id="A0A8J3AQ28"/>
<dbReference type="Gene3D" id="3.40.50.720">
    <property type="entry name" value="NAD(P)-binding Rossmann-like Domain"/>
    <property type="match status" value="1"/>
</dbReference>
<dbReference type="RefSeq" id="WP_088003863.1">
    <property type="nucleotide sequence ID" value="NZ_BMHB01000005.1"/>
</dbReference>
<evidence type="ECO:0000313" key="2">
    <source>
        <dbReference type="Proteomes" id="UP000626244"/>
    </source>
</evidence>
<organism evidence="1 2">
    <name type="scientific">Gottfriedia solisilvae</name>
    <dbReference type="NCBI Taxonomy" id="1516104"/>
    <lineage>
        <taxon>Bacteria</taxon>
        <taxon>Bacillati</taxon>
        <taxon>Bacillota</taxon>
        <taxon>Bacilli</taxon>
        <taxon>Bacillales</taxon>
        <taxon>Bacillaceae</taxon>
        <taxon>Gottfriedia</taxon>
    </lineage>
</organism>
<dbReference type="InterPro" id="IPR023181">
    <property type="entry name" value="Homospermid_syn-like_C"/>
</dbReference>
<evidence type="ECO:0008006" key="3">
    <source>
        <dbReference type="Google" id="ProtNLM"/>
    </source>
</evidence>
<dbReference type="OrthoDB" id="2446835at2"/>
<keyword evidence="2" id="KW-1185">Reference proteome</keyword>
<evidence type="ECO:0000313" key="1">
    <source>
        <dbReference type="EMBL" id="GGI18083.1"/>
    </source>
</evidence>
<sequence>MKEMDKNAVITLLGSSGGVAKAVLSIFNKAFQDQDDPLYHILQGTRFHLIDLKQKDVSYFENIMPVLMDRVTFHEMNLNNLDSFNKHLIDSNTSLVIDVSRADSVEMLRCCNELGIKYVNTALESEIVDEDESIKNGFPLKERLRIFEENKRKFKNTSAIIGSGMNPGIVQWMALDLMNQHPSEKPQACYIVEHDDSFYEDPSVAQKDTIYTTWSPVCFLEEAVTSFPMFVKQDIPIFLYENVYSVEFKVTLGDKQFYGCLMPHEEVFIIGKLFNLESGFLYRVNEHTTNLIRENLNNVEQIMDFDKKLLDPSTAPLNGEDLVGVLLVYEEKERFVYNVMNNEYAFKNYGTNATYLQVACGVYAGVTSLFLDSFTKGAYFVDELLLDTNSKYGTYLKYHMPHFIYGENPTSDGMLLQRMKSFK</sequence>
<proteinExistence type="predicted"/>
<dbReference type="EMBL" id="BMHB01000005">
    <property type="protein sequence ID" value="GGI18083.1"/>
    <property type="molecule type" value="Genomic_DNA"/>
</dbReference>
<name>A0A8J3AQ28_9BACI</name>